<evidence type="ECO:0000256" key="1">
    <source>
        <dbReference type="ARBA" id="ARBA00001933"/>
    </source>
</evidence>
<dbReference type="Pfam" id="PF02784">
    <property type="entry name" value="Orn_Arg_deC_N"/>
    <property type="match status" value="1"/>
</dbReference>
<dbReference type="AlphaFoldDB" id="A0A1W2GBA2"/>
<evidence type="ECO:0000259" key="3">
    <source>
        <dbReference type="Pfam" id="PF02784"/>
    </source>
</evidence>
<dbReference type="Gene3D" id="2.40.37.10">
    <property type="entry name" value="Lyase, Ornithine Decarboxylase, Chain A, domain 1"/>
    <property type="match status" value="1"/>
</dbReference>
<accession>A0A1W2GBA2</accession>
<dbReference type="EMBL" id="FWYF01000002">
    <property type="protein sequence ID" value="SMD33752.1"/>
    <property type="molecule type" value="Genomic_DNA"/>
</dbReference>
<dbReference type="Gene3D" id="3.20.20.10">
    <property type="entry name" value="Alanine racemase"/>
    <property type="match status" value="1"/>
</dbReference>
<protein>
    <submittedName>
        <fullName evidence="4">Arginine decarboxylase</fullName>
    </submittedName>
</protein>
<name>A0A1W2GBA2_REIFA</name>
<dbReference type="InterPro" id="IPR022644">
    <property type="entry name" value="De-COase2_N"/>
</dbReference>
<dbReference type="PANTHER" id="PTHR43295:SF9">
    <property type="entry name" value="BIOSYNTHETIC ARGININE DECARBOXYLASE"/>
    <property type="match status" value="1"/>
</dbReference>
<evidence type="ECO:0000256" key="2">
    <source>
        <dbReference type="ARBA" id="ARBA00022898"/>
    </source>
</evidence>
<sequence>MKKYRDLIDQTFYFPTQEFDVKNNQLFFNGVNLMNIIKEHGTPLKLTYLPKISENIQNAKAIFAEAIKKKKYNGSYTYCYCTKSNHFSFVLEEALKNNIHIETSSAYDISIVEALFERGLITKDTYIICNGYKRPHYLEKITQLLNAGFKNCLPILDNLMELDYYEEHVKKPFNMGMRLAADEEPNFEFYTSRLGIRYGDVIDYYQNRIKDKSKGQLKMLHYFINTGIKDTAYYWSELSRFVYKYAELKKVCPELEAVDIGGGFPIKNSLHFEYDYKYMAEQIIENIQWICKKNSVEEPNIFTEFGSYTVAESGATIYSVLDQKLQNDKELWYMMDGSFITHIPDVWGLNAKFIMLPINLWNNQFHRVNIGGLTCDSMDYYDSEAHIGELFLPVIEKEQTMYFGFFHTGAYQESLGGYGGIQHCLIPAPKHILVEKDDNGKMSTRVFAEEQSSEQMMEILGYK</sequence>
<dbReference type="InterPro" id="IPR009006">
    <property type="entry name" value="Ala_racemase/Decarboxylase_C"/>
</dbReference>
<dbReference type="RefSeq" id="WP_084372161.1">
    <property type="nucleotide sequence ID" value="NZ_FWYF01000002.1"/>
</dbReference>
<gene>
    <name evidence="4" type="ORF">SAMN04488029_1647</name>
</gene>
<comment type="cofactor">
    <cofactor evidence="1">
        <name>pyridoxal 5'-phosphate</name>
        <dbReference type="ChEBI" id="CHEBI:597326"/>
    </cofactor>
</comment>
<dbReference type="InterPro" id="IPR029066">
    <property type="entry name" value="PLP-binding_barrel"/>
</dbReference>
<reference evidence="4 5" key="1">
    <citation type="submission" date="2017-04" db="EMBL/GenBank/DDBJ databases">
        <authorList>
            <person name="Afonso C.L."/>
            <person name="Miller P.J."/>
            <person name="Scott M.A."/>
            <person name="Spackman E."/>
            <person name="Goraichik I."/>
            <person name="Dimitrov K.M."/>
            <person name="Suarez D.L."/>
            <person name="Swayne D.E."/>
        </authorList>
    </citation>
    <scope>NUCLEOTIDE SEQUENCE [LARGE SCALE GENOMIC DNA]</scope>
    <source>
        <strain evidence="4 5">DSM 26133</strain>
    </source>
</reference>
<dbReference type="SUPFAM" id="SSF50621">
    <property type="entry name" value="Alanine racemase C-terminal domain-like"/>
    <property type="match status" value="1"/>
</dbReference>
<keyword evidence="2" id="KW-0663">Pyridoxal phosphate</keyword>
<feature type="domain" description="Orn/DAP/Arg decarboxylase 2 N-terminal" evidence="3">
    <location>
        <begin position="69"/>
        <end position="311"/>
    </location>
</feature>
<dbReference type="PANTHER" id="PTHR43295">
    <property type="entry name" value="ARGININE DECARBOXYLASE"/>
    <property type="match status" value="1"/>
</dbReference>
<proteinExistence type="predicted"/>
<dbReference type="OrthoDB" id="9802658at2"/>
<dbReference type="SUPFAM" id="SSF51419">
    <property type="entry name" value="PLP-binding barrel"/>
    <property type="match status" value="1"/>
</dbReference>
<evidence type="ECO:0000313" key="5">
    <source>
        <dbReference type="Proteomes" id="UP000192472"/>
    </source>
</evidence>
<organism evidence="4 5">
    <name type="scientific">Reichenbachiella faecimaris</name>
    <dbReference type="NCBI Taxonomy" id="692418"/>
    <lineage>
        <taxon>Bacteria</taxon>
        <taxon>Pseudomonadati</taxon>
        <taxon>Bacteroidota</taxon>
        <taxon>Cytophagia</taxon>
        <taxon>Cytophagales</taxon>
        <taxon>Reichenbachiellaceae</taxon>
        <taxon>Reichenbachiella</taxon>
    </lineage>
</organism>
<dbReference type="GO" id="GO:0033388">
    <property type="term" value="P:putrescine biosynthetic process from arginine"/>
    <property type="evidence" value="ECO:0007669"/>
    <property type="project" value="TreeGrafter"/>
</dbReference>
<dbReference type="GO" id="GO:0008295">
    <property type="term" value="P:spermidine biosynthetic process"/>
    <property type="evidence" value="ECO:0007669"/>
    <property type="project" value="InterPro"/>
</dbReference>
<dbReference type="GO" id="GO:0006527">
    <property type="term" value="P:L-arginine catabolic process"/>
    <property type="evidence" value="ECO:0007669"/>
    <property type="project" value="InterPro"/>
</dbReference>
<dbReference type="GO" id="GO:0008792">
    <property type="term" value="F:arginine decarboxylase activity"/>
    <property type="evidence" value="ECO:0007669"/>
    <property type="project" value="InterPro"/>
</dbReference>
<evidence type="ECO:0000313" key="4">
    <source>
        <dbReference type="EMBL" id="SMD33752.1"/>
    </source>
</evidence>
<dbReference type="Proteomes" id="UP000192472">
    <property type="component" value="Unassembled WGS sequence"/>
</dbReference>
<keyword evidence="5" id="KW-1185">Reference proteome</keyword>
<dbReference type="STRING" id="692418.SAMN04488029_1647"/>
<dbReference type="InterPro" id="IPR002985">
    <property type="entry name" value="Arg_decrbxlase"/>
</dbReference>